<evidence type="ECO:0000256" key="1">
    <source>
        <dbReference type="SAM" id="MobiDB-lite"/>
    </source>
</evidence>
<organism evidence="2 3">
    <name type="scientific">Deinococcus malanensis</name>
    <dbReference type="NCBI Taxonomy" id="1706855"/>
    <lineage>
        <taxon>Bacteria</taxon>
        <taxon>Thermotogati</taxon>
        <taxon>Deinococcota</taxon>
        <taxon>Deinococci</taxon>
        <taxon>Deinococcales</taxon>
        <taxon>Deinococcaceae</taxon>
        <taxon>Deinococcus</taxon>
    </lineage>
</organism>
<dbReference type="Proteomes" id="UP000647587">
    <property type="component" value="Unassembled WGS sequence"/>
</dbReference>
<keyword evidence="3" id="KW-1185">Reference proteome</keyword>
<accession>A0ABQ2ERW5</accession>
<gene>
    <name evidence="2" type="ORF">GCM10008955_08780</name>
</gene>
<proteinExistence type="predicted"/>
<dbReference type="EMBL" id="BMPP01000003">
    <property type="protein sequence ID" value="GGK17501.1"/>
    <property type="molecule type" value="Genomic_DNA"/>
</dbReference>
<name>A0ABQ2ERW5_9DEIO</name>
<sequence length="106" mass="11322">MVRRHLSLLGEPDHELLEALADQVTDAGLMRDVTRAKVGLDPEWPDVPVLASRHGVPLARAIAAGREGLRRLYRALLCSGQEGAGPGVPEASSRPSEDTPPRQSGP</sequence>
<evidence type="ECO:0000313" key="3">
    <source>
        <dbReference type="Proteomes" id="UP000647587"/>
    </source>
</evidence>
<evidence type="ECO:0000313" key="2">
    <source>
        <dbReference type="EMBL" id="GGK17501.1"/>
    </source>
</evidence>
<reference evidence="3" key="1">
    <citation type="journal article" date="2019" name="Int. J. Syst. Evol. Microbiol.">
        <title>The Global Catalogue of Microorganisms (GCM) 10K type strain sequencing project: providing services to taxonomists for standard genome sequencing and annotation.</title>
        <authorList>
            <consortium name="The Broad Institute Genomics Platform"/>
            <consortium name="The Broad Institute Genome Sequencing Center for Infectious Disease"/>
            <person name="Wu L."/>
            <person name="Ma J."/>
        </authorList>
    </citation>
    <scope>NUCLEOTIDE SEQUENCE [LARGE SCALE GENOMIC DNA]</scope>
    <source>
        <strain evidence="3">JCM 30331</strain>
    </source>
</reference>
<feature type="region of interest" description="Disordered" evidence="1">
    <location>
        <begin position="81"/>
        <end position="106"/>
    </location>
</feature>
<protein>
    <submittedName>
        <fullName evidence="2">Uncharacterized protein</fullName>
    </submittedName>
</protein>
<comment type="caution">
    <text evidence="2">The sequence shown here is derived from an EMBL/GenBank/DDBJ whole genome shotgun (WGS) entry which is preliminary data.</text>
</comment>